<dbReference type="SUPFAM" id="SSF52096">
    <property type="entry name" value="ClpP/crotonase"/>
    <property type="match status" value="1"/>
</dbReference>
<dbReference type="Proteomes" id="UP000288279">
    <property type="component" value="Unassembled WGS sequence"/>
</dbReference>
<dbReference type="InterPro" id="IPR029045">
    <property type="entry name" value="ClpP/crotonase-like_dom_sf"/>
</dbReference>
<evidence type="ECO:0000313" key="3">
    <source>
        <dbReference type="Proteomes" id="UP000288279"/>
    </source>
</evidence>
<evidence type="ECO:0000313" key="2">
    <source>
        <dbReference type="EMBL" id="RUO78495.1"/>
    </source>
</evidence>
<dbReference type="Gene3D" id="3.90.226.10">
    <property type="entry name" value="2-enoyl-CoA Hydratase, Chain A, domain 1"/>
    <property type="match status" value="1"/>
</dbReference>
<gene>
    <name evidence="2" type="ORF">CWI83_05575</name>
</gene>
<dbReference type="InterPro" id="IPR005151">
    <property type="entry name" value="Tail-specific_protease"/>
</dbReference>
<protein>
    <recommendedName>
        <fullName evidence="1">Tail specific protease domain-containing protein</fullName>
    </recommendedName>
</protein>
<dbReference type="Pfam" id="PF03572">
    <property type="entry name" value="Peptidase_S41"/>
    <property type="match status" value="1"/>
</dbReference>
<dbReference type="AlphaFoldDB" id="A0A432ZKE8"/>
<accession>A0A432ZKE8</accession>
<sequence length="501" mass="55849">MTSLKTQLKYGLSKVSWRLKQRCKYFTIVTCSLWLVACSSSTPLLQLTDGVYWSDRYQSYLVVADGLISRYQWTPPSCQMAAAGLLPKVFSQDQLRSQHRWLAADTQFLVLQRESDGLPVVFRRESFLPSNCGVQTVASAEINVETLAATFSQFNQPLSPSDLLQWRYLAERLDTEFAQADLATNLALFELLTEMLKGSGDRHAFIFAPELESYQQVGDFSQDEAERAQAQAVFAQVLEESELQSRCEKNLWFGALNREQYYLGLTSLQGFTADAPYGEAGQRCLQRALSAVARDLENHQQTQQVRPELIVDLRFNAGGSLLLASQFANSLAPSPRPLSIINRHAVQEQRSPDLSGLYQGGRVLVSEITASAAEHLAHGMRIRGFRLEGQRTRGAFSPTTVRTLPNGWIVGLSMYPTSDVRDGWNQAYPEGRGLIPDRQIPLQLLLPTELAGVLAQWQSNPAPLAQAHPMGYFHCAAPRDGIRANQIRFLAFAQLPPANHG</sequence>
<proteinExistence type="predicted"/>
<name>A0A432ZKE8_9GAMM</name>
<dbReference type="EMBL" id="PIQG01000002">
    <property type="protein sequence ID" value="RUO78495.1"/>
    <property type="molecule type" value="Genomic_DNA"/>
</dbReference>
<keyword evidence="3" id="KW-1185">Reference proteome</keyword>
<organism evidence="2 3">
    <name type="scientific">Pseudidiomarina taiwanensis</name>
    <dbReference type="NCBI Taxonomy" id="337250"/>
    <lineage>
        <taxon>Bacteria</taxon>
        <taxon>Pseudomonadati</taxon>
        <taxon>Pseudomonadota</taxon>
        <taxon>Gammaproteobacteria</taxon>
        <taxon>Alteromonadales</taxon>
        <taxon>Idiomarinaceae</taxon>
        <taxon>Pseudidiomarina</taxon>
    </lineage>
</organism>
<reference evidence="2 3" key="1">
    <citation type="journal article" date="2011" name="Front. Microbiol.">
        <title>Genomic signatures of strain selection and enhancement in Bacillus atrophaeus var. globigii, a historical biowarfare simulant.</title>
        <authorList>
            <person name="Gibbons H.S."/>
            <person name="Broomall S.M."/>
            <person name="McNew L.A."/>
            <person name="Daligault H."/>
            <person name="Chapman C."/>
            <person name="Bruce D."/>
            <person name="Karavis M."/>
            <person name="Krepps M."/>
            <person name="McGregor P.A."/>
            <person name="Hong C."/>
            <person name="Park K.H."/>
            <person name="Akmal A."/>
            <person name="Feldman A."/>
            <person name="Lin J.S."/>
            <person name="Chang W.E."/>
            <person name="Higgs B.W."/>
            <person name="Demirev P."/>
            <person name="Lindquist J."/>
            <person name="Liem A."/>
            <person name="Fochler E."/>
            <person name="Read T.D."/>
            <person name="Tapia R."/>
            <person name="Johnson S."/>
            <person name="Bishop-Lilly K.A."/>
            <person name="Detter C."/>
            <person name="Han C."/>
            <person name="Sozhamannan S."/>
            <person name="Rosenzweig C.N."/>
            <person name="Skowronski E.W."/>
        </authorList>
    </citation>
    <scope>NUCLEOTIDE SEQUENCE [LARGE SCALE GENOMIC DNA]</scope>
    <source>
        <strain evidence="2 3">PIT1</strain>
    </source>
</reference>
<dbReference type="OrthoDB" id="9758793at2"/>
<dbReference type="GO" id="GO:0006508">
    <property type="term" value="P:proteolysis"/>
    <property type="evidence" value="ECO:0007669"/>
    <property type="project" value="InterPro"/>
</dbReference>
<dbReference type="GO" id="GO:0008236">
    <property type="term" value="F:serine-type peptidase activity"/>
    <property type="evidence" value="ECO:0007669"/>
    <property type="project" value="InterPro"/>
</dbReference>
<feature type="domain" description="Tail specific protease" evidence="1">
    <location>
        <begin position="296"/>
        <end position="437"/>
    </location>
</feature>
<evidence type="ECO:0000259" key="1">
    <source>
        <dbReference type="Pfam" id="PF03572"/>
    </source>
</evidence>
<comment type="caution">
    <text evidence="2">The sequence shown here is derived from an EMBL/GenBank/DDBJ whole genome shotgun (WGS) entry which is preliminary data.</text>
</comment>